<gene>
    <name evidence="1" type="ORF">Tci_037561</name>
</gene>
<accession>A0A6L2LUV5</accession>
<protein>
    <submittedName>
        <fullName evidence="1">Uncharacterized protein</fullName>
    </submittedName>
</protein>
<comment type="caution">
    <text evidence="1">The sequence shown here is derived from an EMBL/GenBank/DDBJ whole genome shotgun (WGS) entry which is preliminary data.</text>
</comment>
<sequence length="105" mass="12768">MTYNEDNDEHVTRRTEGFFFEPVTRKRMTFPKCYYSRKPGHKIEKCCEYMRDLKIAKRERGTPCSCDDYGTISRSKEMKLFLHRRREVFMEDDSWDRASNLGYMI</sequence>
<organism evidence="1">
    <name type="scientific">Tanacetum cinerariifolium</name>
    <name type="common">Dalmatian daisy</name>
    <name type="synonym">Chrysanthemum cinerariifolium</name>
    <dbReference type="NCBI Taxonomy" id="118510"/>
    <lineage>
        <taxon>Eukaryota</taxon>
        <taxon>Viridiplantae</taxon>
        <taxon>Streptophyta</taxon>
        <taxon>Embryophyta</taxon>
        <taxon>Tracheophyta</taxon>
        <taxon>Spermatophyta</taxon>
        <taxon>Magnoliopsida</taxon>
        <taxon>eudicotyledons</taxon>
        <taxon>Gunneridae</taxon>
        <taxon>Pentapetalae</taxon>
        <taxon>asterids</taxon>
        <taxon>campanulids</taxon>
        <taxon>Asterales</taxon>
        <taxon>Asteraceae</taxon>
        <taxon>Asteroideae</taxon>
        <taxon>Anthemideae</taxon>
        <taxon>Anthemidinae</taxon>
        <taxon>Tanacetum</taxon>
    </lineage>
</organism>
<dbReference type="EMBL" id="BKCJ010005230">
    <property type="protein sequence ID" value="GEU65583.1"/>
    <property type="molecule type" value="Genomic_DNA"/>
</dbReference>
<evidence type="ECO:0000313" key="1">
    <source>
        <dbReference type="EMBL" id="GEU65583.1"/>
    </source>
</evidence>
<dbReference type="AlphaFoldDB" id="A0A6L2LUV5"/>
<name>A0A6L2LUV5_TANCI</name>
<reference evidence="1" key="1">
    <citation type="journal article" date="2019" name="Sci. Rep.">
        <title>Draft genome of Tanacetum cinerariifolium, the natural source of mosquito coil.</title>
        <authorList>
            <person name="Yamashiro T."/>
            <person name="Shiraishi A."/>
            <person name="Satake H."/>
            <person name="Nakayama K."/>
        </authorList>
    </citation>
    <scope>NUCLEOTIDE SEQUENCE</scope>
</reference>
<proteinExistence type="predicted"/>